<reference evidence="2 3" key="1">
    <citation type="submission" date="2019-02" db="EMBL/GenBank/DDBJ databases">
        <title>Deep-cultivation of Planctomycetes and their phenomic and genomic characterization uncovers novel biology.</title>
        <authorList>
            <person name="Wiegand S."/>
            <person name="Jogler M."/>
            <person name="Boedeker C."/>
            <person name="Pinto D."/>
            <person name="Vollmers J."/>
            <person name="Rivas-Marin E."/>
            <person name="Kohn T."/>
            <person name="Peeters S.H."/>
            <person name="Heuer A."/>
            <person name="Rast P."/>
            <person name="Oberbeckmann S."/>
            <person name="Bunk B."/>
            <person name="Jeske O."/>
            <person name="Meyerdierks A."/>
            <person name="Storesund J.E."/>
            <person name="Kallscheuer N."/>
            <person name="Luecker S."/>
            <person name="Lage O.M."/>
            <person name="Pohl T."/>
            <person name="Merkel B.J."/>
            <person name="Hornburger P."/>
            <person name="Mueller R.-W."/>
            <person name="Bruemmer F."/>
            <person name="Labrenz M."/>
            <person name="Spormann A.M."/>
            <person name="Op den Camp H."/>
            <person name="Overmann J."/>
            <person name="Amann R."/>
            <person name="Jetten M.S.M."/>
            <person name="Mascher T."/>
            <person name="Medema M.H."/>
            <person name="Devos D.P."/>
            <person name="Kaster A.-K."/>
            <person name="Ovreas L."/>
            <person name="Rohde M."/>
            <person name="Galperin M.Y."/>
            <person name="Jogler C."/>
        </authorList>
    </citation>
    <scope>NUCLEOTIDE SEQUENCE [LARGE SCALE GENOMIC DNA]</scope>
    <source>
        <strain evidence="2 3">K22_7</strain>
    </source>
</reference>
<keyword evidence="1" id="KW-0732">Signal</keyword>
<dbReference type="EMBL" id="CP036525">
    <property type="protein sequence ID" value="QDT03938.1"/>
    <property type="molecule type" value="Genomic_DNA"/>
</dbReference>
<dbReference type="AlphaFoldDB" id="A0A517NA98"/>
<sequence length="198" mass="21520" precursor="true">MSCRHFALWAVLYTLAAFASELPAQSSTPVSIARQRFNQVFVKVIMPVTARTVMQDGPVVESWVAEQLKELGGSEYFAVTGWVPICDGLLADDEVDNCVWDGRLVGESSVTFCHVGGDLPERKDGRVLVLVRGWDPGGGHETRVTLVDEPGTRVVEPVLPRSTLGKRVPIPGEQPLAYVAVLIGPPPREGATSQRNDE</sequence>
<dbReference type="RefSeq" id="WP_145169501.1">
    <property type="nucleotide sequence ID" value="NZ_CP036525.1"/>
</dbReference>
<gene>
    <name evidence="2" type="ORF">K227x_23240</name>
</gene>
<feature type="chain" id="PRO_5021834719" evidence="1">
    <location>
        <begin position="20"/>
        <end position="198"/>
    </location>
</feature>
<evidence type="ECO:0000313" key="3">
    <source>
        <dbReference type="Proteomes" id="UP000318538"/>
    </source>
</evidence>
<dbReference type="OrthoDB" id="266733at2"/>
<feature type="signal peptide" evidence="1">
    <location>
        <begin position="1"/>
        <end position="19"/>
    </location>
</feature>
<evidence type="ECO:0000256" key="1">
    <source>
        <dbReference type="SAM" id="SignalP"/>
    </source>
</evidence>
<dbReference type="Proteomes" id="UP000318538">
    <property type="component" value="Chromosome"/>
</dbReference>
<keyword evidence="3" id="KW-1185">Reference proteome</keyword>
<proteinExistence type="predicted"/>
<accession>A0A517NA98</accession>
<dbReference type="KEGG" id="rlc:K227x_23240"/>
<evidence type="ECO:0000313" key="2">
    <source>
        <dbReference type="EMBL" id="QDT03938.1"/>
    </source>
</evidence>
<name>A0A517NA98_9BACT</name>
<protein>
    <submittedName>
        <fullName evidence="2">Uncharacterized protein</fullName>
    </submittedName>
</protein>
<organism evidence="2 3">
    <name type="scientific">Rubripirellula lacrimiformis</name>
    <dbReference type="NCBI Taxonomy" id="1930273"/>
    <lineage>
        <taxon>Bacteria</taxon>
        <taxon>Pseudomonadati</taxon>
        <taxon>Planctomycetota</taxon>
        <taxon>Planctomycetia</taxon>
        <taxon>Pirellulales</taxon>
        <taxon>Pirellulaceae</taxon>
        <taxon>Rubripirellula</taxon>
    </lineage>
</organism>